<reference evidence="1" key="1">
    <citation type="submission" date="2023-06" db="EMBL/GenBank/DDBJ databases">
        <authorList>
            <consortium name="Lawrence Berkeley National Laboratory"/>
            <person name="Ahrendt S."/>
            <person name="Sahu N."/>
            <person name="Indic B."/>
            <person name="Wong-Bajracharya J."/>
            <person name="Merenyi Z."/>
            <person name="Ke H.-M."/>
            <person name="Monk M."/>
            <person name="Kocsube S."/>
            <person name="Drula E."/>
            <person name="Lipzen A."/>
            <person name="Balint B."/>
            <person name="Henrissat B."/>
            <person name="Andreopoulos B."/>
            <person name="Martin F.M."/>
            <person name="Harder C.B."/>
            <person name="Rigling D."/>
            <person name="Ford K.L."/>
            <person name="Foster G.D."/>
            <person name="Pangilinan J."/>
            <person name="Papanicolaou A."/>
            <person name="Barry K."/>
            <person name="LaButti K."/>
            <person name="Viragh M."/>
            <person name="Koriabine M."/>
            <person name="Yan M."/>
            <person name="Riley R."/>
            <person name="Champramary S."/>
            <person name="Plett K.L."/>
            <person name="Tsai I.J."/>
            <person name="Slot J."/>
            <person name="Sipos G."/>
            <person name="Plett J."/>
            <person name="Nagy L.G."/>
            <person name="Grigoriev I.V."/>
        </authorList>
    </citation>
    <scope>NUCLEOTIDE SEQUENCE</scope>
    <source>
        <strain evidence="1">HWK02</strain>
    </source>
</reference>
<dbReference type="AlphaFoldDB" id="A0AA39PS66"/>
<dbReference type="EMBL" id="JAUEPU010000039">
    <property type="protein sequence ID" value="KAK0488273.1"/>
    <property type="molecule type" value="Genomic_DNA"/>
</dbReference>
<organism evidence="1 2">
    <name type="scientific">Armillaria luteobubalina</name>
    <dbReference type="NCBI Taxonomy" id="153913"/>
    <lineage>
        <taxon>Eukaryota</taxon>
        <taxon>Fungi</taxon>
        <taxon>Dikarya</taxon>
        <taxon>Basidiomycota</taxon>
        <taxon>Agaricomycotina</taxon>
        <taxon>Agaricomycetes</taxon>
        <taxon>Agaricomycetidae</taxon>
        <taxon>Agaricales</taxon>
        <taxon>Marasmiineae</taxon>
        <taxon>Physalacriaceae</taxon>
        <taxon>Armillaria</taxon>
    </lineage>
</organism>
<gene>
    <name evidence="1" type="ORF">EDD18DRAFT_1359541</name>
</gene>
<evidence type="ECO:0000313" key="2">
    <source>
        <dbReference type="Proteomes" id="UP001175228"/>
    </source>
</evidence>
<dbReference type="Proteomes" id="UP001175228">
    <property type="component" value="Unassembled WGS sequence"/>
</dbReference>
<evidence type="ECO:0000313" key="1">
    <source>
        <dbReference type="EMBL" id="KAK0488273.1"/>
    </source>
</evidence>
<comment type="caution">
    <text evidence="1">The sequence shown here is derived from an EMBL/GenBank/DDBJ whole genome shotgun (WGS) entry which is preliminary data.</text>
</comment>
<sequence>MPKGKKSWQSHHVLPLYTEEQHCFLCKSAIFHNKAMKNGGVTAEQRYLAKFYRDWFEKFPEDARLTRFELEATHHWWQQDLLRMLWWSYWMWPQGSELYLESDALMPPPAESSYHAQIHLAEEAKVDDNVHHCTTWRAAVTDPAKTATFHTALEALIPAKHDDDHLEDSDDAPFDLTDDMHIVCLPLDFAILYKIYASQN</sequence>
<name>A0AA39PS66_9AGAR</name>
<proteinExistence type="predicted"/>
<accession>A0AA39PS66</accession>
<keyword evidence="2" id="KW-1185">Reference proteome</keyword>
<protein>
    <submittedName>
        <fullName evidence="1">Uncharacterized protein</fullName>
    </submittedName>
</protein>